<evidence type="ECO:0000313" key="3">
    <source>
        <dbReference type="Proteomes" id="UP000649259"/>
    </source>
</evidence>
<gene>
    <name evidence="2" type="ORF">Saso_39540</name>
</gene>
<dbReference type="EMBL" id="BNEB01000003">
    <property type="protein sequence ID" value="GHI62304.1"/>
    <property type="molecule type" value="Genomic_DNA"/>
</dbReference>
<feature type="region of interest" description="Disordered" evidence="1">
    <location>
        <begin position="78"/>
        <end position="109"/>
    </location>
</feature>
<sequence length="109" mass="12032">MDRRQLCEALDAAGVPAGLYEIAGCPGSPDVPRPEDRLYLERQAGEWVVGVRQRGARTVWARFADEDQACRRLYAELTDPGPHPVPPSPEEARHILRAGDSEGSVREPD</sequence>
<evidence type="ECO:0000256" key="1">
    <source>
        <dbReference type="SAM" id="MobiDB-lite"/>
    </source>
</evidence>
<dbReference type="Proteomes" id="UP000649259">
    <property type="component" value="Unassembled WGS sequence"/>
</dbReference>
<accession>A0ABQ3S2G8</accession>
<protein>
    <submittedName>
        <fullName evidence="2">Uncharacterized protein</fullName>
    </submittedName>
</protein>
<keyword evidence="3" id="KW-1185">Reference proteome</keyword>
<comment type="caution">
    <text evidence="2">The sequence shown here is derived from an EMBL/GenBank/DDBJ whole genome shotgun (WGS) entry which is preliminary data.</text>
</comment>
<reference evidence="3" key="1">
    <citation type="submission" date="2023-07" db="EMBL/GenBank/DDBJ databases">
        <title>Whole genome shotgun sequence of Streptomyces cacaoi subsp. asoensis NBRC 13813.</title>
        <authorList>
            <person name="Komaki H."/>
            <person name="Tamura T."/>
        </authorList>
    </citation>
    <scope>NUCLEOTIDE SEQUENCE [LARGE SCALE GENOMIC DNA]</scope>
    <source>
        <strain evidence="3">NBRC 13813</strain>
    </source>
</reference>
<organism evidence="2 3">
    <name type="scientific">Streptomyces asoensis</name>
    <dbReference type="NCBI Taxonomy" id="249586"/>
    <lineage>
        <taxon>Bacteria</taxon>
        <taxon>Bacillati</taxon>
        <taxon>Actinomycetota</taxon>
        <taxon>Actinomycetes</taxon>
        <taxon>Kitasatosporales</taxon>
        <taxon>Streptomycetaceae</taxon>
        <taxon>Streptomyces</taxon>
    </lineage>
</organism>
<dbReference type="RefSeq" id="WP_189928530.1">
    <property type="nucleotide sequence ID" value="NZ_BMSI01000026.1"/>
</dbReference>
<proteinExistence type="predicted"/>
<evidence type="ECO:0000313" key="2">
    <source>
        <dbReference type="EMBL" id="GHI62304.1"/>
    </source>
</evidence>
<feature type="compositionally biased region" description="Basic and acidic residues" evidence="1">
    <location>
        <begin position="90"/>
        <end position="109"/>
    </location>
</feature>
<dbReference type="GeneID" id="91471819"/>
<name>A0ABQ3S2G8_9ACTN</name>